<keyword evidence="8 12" id="KW-0472">Membrane</keyword>
<evidence type="ECO:0000256" key="7">
    <source>
        <dbReference type="ARBA" id="ARBA00023040"/>
    </source>
</evidence>
<evidence type="ECO:0000313" key="15">
    <source>
        <dbReference type="RefSeq" id="XP_033780265.1"/>
    </source>
</evidence>
<evidence type="ECO:0000256" key="1">
    <source>
        <dbReference type="ARBA" id="ARBA00004651"/>
    </source>
</evidence>
<comment type="similarity">
    <text evidence="11">Belongs to the G-protein coupled receptor 1 family.</text>
</comment>
<keyword evidence="7 11" id="KW-0297">G-protein coupled receptor</keyword>
<keyword evidence="9 11" id="KW-0675">Receptor</keyword>
<evidence type="ECO:0000256" key="10">
    <source>
        <dbReference type="ARBA" id="ARBA00023224"/>
    </source>
</evidence>
<keyword evidence="6 12" id="KW-1133">Transmembrane helix</keyword>
<evidence type="ECO:0000256" key="9">
    <source>
        <dbReference type="ARBA" id="ARBA00023170"/>
    </source>
</evidence>
<keyword evidence="2 12" id="KW-1003">Cell membrane</keyword>
<dbReference type="FunFam" id="1.20.1070.10:FF:000001">
    <property type="entry name" value="Olfactory receptor"/>
    <property type="match status" value="1"/>
</dbReference>
<evidence type="ECO:0000313" key="14">
    <source>
        <dbReference type="Proteomes" id="UP000515159"/>
    </source>
</evidence>
<dbReference type="GeneID" id="117350232"/>
<evidence type="ECO:0000259" key="13">
    <source>
        <dbReference type="PROSITE" id="PS50262"/>
    </source>
</evidence>
<evidence type="ECO:0000256" key="11">
    <source>
        <dbReference type="RuleBase" id="RU000688"/>
    </source>
</evidence>
<keyword evidence="5 12" id="KW-0552">Olfaction</keyword>
<dbReference type="InterPro" id="IPR000725">
    <property type="entry name" value="Olfact_rcpt"/>
</dbReference>
<evidence type="ECO:0000256" key="6">
    <source>
        <dbReference type="ARBA" id="ARBA00022989"/>
    </source>
</evidence>
<evidence type="ECO:0000256" key="5">
    <source>
        <dbReference type="ARBA" id="ARBA00022725"/>
    </source>
</evidence>
<dbReference type="Proteomes" id="UP000515159">
    <property type="component" value="Chromosome 1"/>
</dbReference>
<evidence type="ECO:0000256" key="4">
    <source>
        <dbReference type="ARBA" id="ARBA00022692"/>
    </source>
</evidence>
<dbReference type="GO" id="GO:0005886">
    <property type="term" value="C:plasma membrane"/>
    <property type="evidence" value="ECO:0007669"/>
    <property type="project" value="UniProtKB-SubCell"/>
</dbReference>
<keyword evidence="10 11" id="KW-0807">Transducer</keyword>
<dbReference type="AlphaFoldDB" id="A0A6P8PG92"/>
<evidence type="ECO:0000256" key="2">
    <source>
        <dbReference type="ARBA" id="ARBA00022475"/>
    </source>
</evidence>
<dbReference type="InterPro" id="IPR050516">
    <property type="entry name" value="Olfactory_GPCR"/>
</dbReference>
<dbReference type="PROSITE" id="PS50262">
    <property type="entry name" value="G_PROTEIN_RECEP_F1_2"/>
    <property type="match status" value="1"/>
</dbReference>
<keyword evidence="3 12" id="KW-0716">Sensory transduction</keyword>
<keyword evidence="4 11" id="KW-0812">Transmembrane</keyword>
<dbReference type="GO" id="GO:0004984">
    <property type="term" value="F:olfactory receptor activity"/>
    <property type="evidence" value="ECO:0007669"/>
    <property type="project" value="InterPro"/>
</dbReference>
<dbReference type="OrthoDB" id="9975554at2759"/>
<feature type="transmembrane region" description="Helical" evidence="12">
    <location>
        <begin position="60"/>
        <end position="79"/>
    </location>
</feature>
<protein>
    <recommendedName>
        <fullName evidence="12">Olfactory receptor</fullName>
    </recommendedName>
</protein>
<feature type="transmembrane region" description="Helical" evidence="12">
    <location>
        <begin position="237"/>
        <end position="254"/>
    </location>
</feature>
<accession>A0A6P8PG92</accession>
<dbReference type="CDD" id="cd13954">
    <property type="entry name" value="7tmA_OR"/>
    <property type="match status" value="1"/>
</dbReference>
<comment type="subcellular location">
    <subcellularLocation>
        <location evidence="1 12">Cell membrane</location>
        <topology evidence="1 12">Multi-pass membrane protein</topology>
    </subcellularLocation>
</comment>
<dbReference type="InterPro" id="IPR000276">
    <property type="entry name" value="GPCR_Rhodpsn"/>
</dbReference>
<evidence type="ECO:0000256" key="3">
    <source>
        <dbReference type="ARBA" id="ARBA00022606"/>
    </source>
</evidence>
<feature type="transmembrane region" description="Helical" evidence="12">
    <location>
        <begin position="99"/>
        <end position="120"/>
    </location>
</feature>
<feature type="domain" description="G-protein coupled receptors family 1 profile" evidence="13">
    <location>
        <begin position="41"/>
        <end position="291"/>
    </location>
</feature>
<dbReference type="PRINTS" id="PR00245">
    <property type="entry name" value="OLFACTORYR"/>
</dbReference>
<dbReference type="PANTHER" id="PTHR26452">
    <property type="entry name" value="OLFACTORY RECEPTOR"/>
    <property type="match status" value="1"/>
</dbReference>
<proteinExistence type="inferred from homology"/>
<dbReference type="InParanoid" id="A0A6P8PG92"/>
<feature type="transmembrane region" description="Helical" evidence="12">
    <location>
        <begin position="274"/>
        <end position="293"/>
    </location>
</feature>
<keyword evidence="14" id="KW-1185">Reference proteome</keyword>
<sequence>MDRRNHTGVTEFIILGLSNGHDSQIILFISFLIVYLITITGNLIILTLITKDSRLHSPMYFFLANLSTVDLVCVSVTIPKMLDNFLSERKSISFFGCMLQMYCFQFLIVVECYILTAMAYDRYVAICHPLNYPLIMNRRFRVQLVAGCWFIGFINSVTEAACIGTLDFCGPNAVDHFFCDVPPLYKLSCSSVFAQEIVFLVVVSICGIMPLLLVVASYVCIISAILKIRTSEGRRRTFSTCASHLIVVTLYYVSGTYCYMRPYSMYALSEEVKLIAVIYSVINPMLNPIIYSLRNKEVIGAFKTLFLKQRFS</sequence>
<reference evidence="15" key="1">
    <citation type="submission" date="2025-08" db="UniProtKB">
        <authorList>
            <consortium name="RefSeq"/>
        </authorList>
    </citation>
    <scope>IDENTIFICATION</scope>
</reference>
<dbReference type="Gene3D" id="1.20.1070.10">
    <property type="entry name" value="Rhodopsin 7-helix transmembrane proteins"/>
    <property type="match status" value="1"/>
</dbReference>
<feature type="transmembrane region" description="Helical" evidence="12">
    <location>
        <begin position="140"/>
        <end position="158"/>
    </location>
</feature>
<organism evidence="14 15">
    <name type="scientific">Geotrypetes seraphini</name>
    <name type="common">Gaboon caecilian</name>
    <name type="synonym">Caecilia seraphini</name>
    <dbReference type="NCBI Taxonomy" id="260995"/>
    <lineage>
        <taxon>Eukaryota</taxon>
        <taxon>Metazoa</taxon>
        <taxon>Chordata</taxon>
        <taxon>Craniata</taxon>
        <taxon>Vertebrata</taxon>
        <taxon>Euteleostomi</taxon>
        <taxon>Amphibia</taxon>
        <taxon>Gymnophiona</taxon>
        <taxon>Geotrypetes</taxon>
    </lineage>
</organism>
<dbReference type="RefSeq" id="XP_033780265.1">
    <property type="nucleotide sequence ID" value="XM_033924374.1"/>
</dbReference>
<feature type="transmembrane region" description="Helical" evidence="12">
    <location>
        <begin position="197"/>
        <end position="225"/>
    </location>
</feature>
<dbReference type="PRINTS" id="PR00237">
    <property type="entry name" value="GPCRRHODOPSN"/>
</dbReference>
<feature type="transmembrane region" description="Helical" evidence="12">
    <location>
        <begin position="25"/>
        <end position="48"/>
    </location>
</feature>
<dbReference type="InterPro" id="IPR017452">
    <property type="entry name" value="GPCR_Rhodpsn_7TM"/>
</dbReference>
<dbReference type="KEGG" id="gsh:117350232"/>
<evidence type="ECO:0000256" key="12">
    <source>
        <dbReference type="RuleBase" id="RU363047"/>
    </source>
</evidence>
<dbReference type="SUPFAM" id="SSF81321">
    <property type="entry name" value="Family A G protein-coupled receptor-like"/>
    <property type="match status" value="1"/>
</dbReference>
<dbReference type="PROSITE" id="PS00237">
    <property type="entry name" value="G_PROTEIN_RECEP_F1_1"/>
    <property type="match status" value="1"/>
</dbReference>
<dbReference type="GO" id="GO:0004930">
    <property type="term" value="F:G protein-coupled receptor activity"/>
    <property type="evidence" value="ECO:0007669"/>
    <property type="project" value="UniProtKB-KW"/>
</dbReference>
<evidence type="ECO:0000256" key="8">
    <source>
        <dbReference type="ARBA" id="ARBA00023136"/>
    </source>
</evidence>
<dbReference type="Pfam" id="PF13853">
    <property type="entry name" value="7tm_4"/>
    <property type="match status" value="1"/>
</dbReference>
<name>A0A6P8PG92_GEOSA</name>
<gene>
    <name evidence="15" type="primary">LOC117350232</name>
</gene>